<organism evidence="1 2">
    <name type="scientific">Flavobacterium chungnamense</name>
    <dbReference type="NCBI Taxonomy" id="706182"/>
    <lineage>
        <taxon>Bacteria</taxon>
        <taxon>Pseudomonadati</taxon>
        <taxon>Bacteroidota</taxon>
        <taxon>Flavobacteriia</taxon>
        <taxon>Flavobacteriales</taxon>
        <taxon>Flavobacteriaceae</taxon>
        <taxon>Flavobacterium</taxon>
    </lineage>
</organism>
<dbReference type="Proteomes" id="UP001500426">
    <property type="component" value="Unassembled WGS sequence"/>
</dbReference>
<dbReference type="RefSeq" id="WP_345089858.1">
    <property type="nucleotide sequence ID" value="NZ_BAABCS010000003.1"/>
</dbReference>
<gene>
    <name evidence="1" type="ORF">GCM10022388_03820</name>
</gene>
<evidence type="ECO:0000313" key="2">
    <source>
        <dbReference type="Proteomes" id="UP001500426"/>
    </source>
</evidence>
<name>A0ABP7UFL2_9FLAO</name>
<accession>A0ABP7UFL2</accession>
<dbReference type="EMBL" id="BAABCS010000003">
    <property type="protein sequence ID" value="GAA4042249.1"/>
    <property type="molecule type" value="Genomic_DNA"/>
</dbReference>
<keyword evidence="2" id="KW-1185">Reference proteome</keyword>
<sequence>MRRVYESCGKLEIDEFTNAKKVTVKTHLPELKKGGKYEYINYYNISTKDHYGILGVIVVNGEKNEDLTNYPDAITTSKLRVVDGNPIHLPFDLKPFGDNDFSNLTKEDEVSFICFHDDNFETNNAEKNILGYCQSLLPNLNKPIQFFKNNKGVNPENLDFEAEPMKGNGGILTINNCI</sequence>
<protein>
    <submittedName>
        <fullName evidence="1">Uncharacterized protein</fullName>
    </submittedName>
</protein>
<comment type="caution">
    <text evidence="1">The sequence shown here is derived from an EMBL/GenBank/DDBJ whole genome shotgun (WGS) entry which is preliminary data.</text>
</comment>
<proteinExistence type="predicted"/>
<reference evidence="2" key="1">
    <citation type="journal article" date="2019" name="Int. J. Syst. Evol. Microbiol.">
        <title>The Global Catalogue of Microorganisms (GCM) 10K type strain sequencing project: providing services to taxonomists for standard genome sequencing and annotation.</title>
        <authorList>
            <consortium name="The Broad Institute Genomics Platform"/>
            <consortium name="The Broad Institute Genome Sequencing Center for Infectious Disease"/>
            <person name="Wu L."/>
            <person name="Ma J."/>
        </authorList>
    </citation>
    <scope>NUCLEOTIDE SEQUENCE [LARGE SCALE GENOMIC DNA]</scope>
    <source>
        <strain evidence="2">JCM 17068</strain>
    </source>
</reference>
<evidence type="ECO:0000313" key="1">
    <source>
        <dbReference type="EMBL" id="GAA4042249.1"/>
    </source>
</evidence>